<protein>
    <submittedName>
        <fullName evidence="5">Ribosomal protein S18 acetylase RimI</fullName>
    </submittedName>
</protein>
<keyword evidence="3" id="KW-1133">Transmembrane helix</keyword>
<sequence>MRDLTIRPARPDDLASLTSRLRQNGYFADRLARQARGDGVLLTAWQAGLLVGVVYLWLEVAEEPEIREHLPGTPLITHLEVHRDHRGKGIGTRLIGAAEHLLTRCGFTKVALAVELRNRAAARLYTRLGYHVWPHPTVKCHSPADVDSPERFEICNVMVKRLTE</sequence>
<keyword evidence="6" id="KW-1185">Reference proteome</keyword>
<evidence type="ECO:0000256" key="3">
    <source>
        <dbReference type="SAM" id="Phobius"/>
    </source>
</evidence>
<evidence type="ECO:0000256" key="1">
    <source>
        <dbReference type="ARBA" id="ARBA00022679"/>
    </source>
</evidence>
<dbReference type="CDD" id="cd04301">
    <property type="entry name" value="NAT_SF"/>
    <property type="match status" value="1"/>
</dbReference>
<dbReference type="PANTHER" id="PTHR43877:SF2">
    <property type="entry name" value="AMINOALKYLPHOSPHONATE N-ACETYLTRANSFERASE-RELATED"/>
    <property type="match status" value="1"/>
</dbReference>
<dbReference type="Proteomes" id="UP000199623">
    <property type="component" value="Unassembled WGS sequence"/>
</dbReference>
<evidence type="ECO:0000256" key="2">
    <source>
        <dbReference type="ARBA" id="ARBA00023315"/>
    </source>
</evidence>
<keyword evidence="5" id="KW-0687">Ribonucleoprotein</keyword>
<dbReference type="STRING" id="200378.SAMN05216553_105168"/>
<dbReference type="InterPro" id="IPR050832">
    <property type="entry name" value="Bact_Acetyltransf"/>
</dbReference>
<accession>A0A1G7R7N6</accession>
<keyword evidence="3" id="KW-0812">Transmembrane</keyword>
<dbReference type="Gene3D" id="3.40.630.30">
    <property type="match status" value="1"/>
</dbReference>
<dbReference type="PANTHER" id="PTHR43877">
    <property type="entry name" value="AMINOALKYLPHOSPHONATE N-ACETYLTRANSFERASE-RELATED-RELATED"/>
    <property type="match status" value="1"/>
</dbReference>
<dbReference type="EMBL" id="FNCC01000005">
    <property type="protein sequence ID" value="SDG06695.1"/>
    <property type="molecule type" value="Genomic_DNA"/>
</dbReference>
<dbReference type="InterPro" id="IPR016181">
    <property type="entry name" value="Acyl_CoA_acyltransferase"/>
</dbReference>
<dbReference type="PROSITE" id="PS51186">
    <property type="entry name" value="GNAT"/>
    <property type="match status" value="1"/>
</dbReference>
<dbReference type="GO" id="GO:0016747">
    <property type="term" value="F:acyltransferase activity, transferring groups other than amino-acyl groups"/>
    <property type="evidence" value="ECO:0007669"/>
    <property type="project" value="InterPro"/>
</dbReference>
<keyword evidence="1" id="KW-0808">Transferase</keyword>
<keyword evidence="2" id="KW-0012">Acyltransferase</keyword>
<dbReference type="GO" id="GO:0005840">
    <property type="term" value="C:ribosome"/>
    <property type="evidence" value="ECO:0007669"/>
    <property type="project" value="UniProtKB-KW"/>
</dbReference>
<evidence type="ECO:0000259" key="4">
    <source>
        <dbReference type="PROSITE" id="PS51186"/>
    </source>
</evidence>
<reference evidence="6" key="1">
    <citation type="submission" date="2016-10" db="EMBL/GenBank/DDBJ databases">
        <authorList>
            <person name="Varghese N."/>
            <person name="Submissions S."/>
        </authorList>
    </citation>
    <scope>NUCLEOTIDE SEQUENCE [LARGE SCALE GENOMIC DNA]</scope>
    <source>
        <strain evidence="6">CGMCC 4.3506</strain>
    </source>
</reference>
<feature type="transmembrane region" description="Helical" evidence="3">
    <location>
        <begin position="40"/>
        <end position="58"/>
    </location>
</feature>
<feature type="domain" description="N-acetyltransferase" evidence="4">
    <location>
        <begin position="4"/>
        <end position="163"/>
    </location>
</feature>
<gene>
    <name evidence="5" type="ORF">SAMN05216553_105168</name>
</gene>
<dbReference type="AlphaFoldDB" id="A0A1G7R7N6"/>
<dbReference type="Pfam" id="PF00583">
    <property type="entry name" value="Acetyltransf_1"/>
    <property type="match status" value="1"/>
</dbReference>
<keyword evidence="5" id="KW-0689">Ribosomal protein</keyword>
<name>A0A1G7R7N6_9PSEU</name>
<organism evidence="5 6">
    <name type="scientific">Lentzea fradiae</name>
    <dbReference type="NCBI Taxonomy" id="200378"/>
    <lineage>
        <taxon>Bacteria</taxon>
        <taxon>Bacillati</taxon>
        <taxon>Actinomycetota</taxon>
        <taxon>Actinomycetes</taxon>
        <taxon>Pseudonocardiales</taxon>
        <taxon>Pseudonocardiaceae</taxon>
        <taxon>Lentzea</taxon>
    </lineage>
</organism>
<proteinExistence type="predicted"/>
<dbReference type="InterPro" id="IPR000182">
    <property type="entry name" value="GNAT_dom"/>
</dbReference>
<keyword evidence="3" id="KW-0472">Membrane</keyword>
<evidence type="ECO:0000313" key="5">
    <source>
        <dbReference type="EMBL" id="SDG06695.1"/>
    </source>
</evidence>
<evidence type="ECO:0000313" key="6">
    <source>
        <dbReference type="Proteomes" id="UP000199623"/>
    </source>
</evidence>
<dbReference type="SUPFAM" id="SSF55729">
    <property type="entry name" value="Acyl-CoA N-acyltransferases (Nat)"/>
    <property type="match status" value="1"/>
</dbReference>